<dbReference type="AlphaFoldDB" id="A0A7R9EFJ3"/>
<dbReference type="PANTHER" id="PTHR11008:SF32">
    <property type="entry name" value="CIRCADIAN CLOCK-CONTROLLED PROTEIN DAYWAKE-RELATED"/>
    <property type="match status" value="1"/>
</dbReference>
<dbReference type="FunFam" id="3.15.10.30:FF:000001">
    <property type="entry name" value="Takeout-like protein 1"/>
    <property type="match status" value="1"/>
</dbReference>
<evidence type="ECO:0000256" key="2">
    <source>
        <dbReference type="ARBA" id="ARBA00023108"/>
    </source>
</evidence>
<evidence type="ECO:0000256" key="3">
    <source>
        <dbReference type="ARBA" id="ARBA00060902"/>
    </source>
</evidence>
<dbReference type="SMART" id="SM00700">
    <property type="entry name" value="JHBP"/>
    <property type="match status" value="1"/>
</dbReference>
<dbReference type="InterPro" id="IPR038606">
    <property type="entry name" value="To_sf"/>
</dbReference>
<dbReference type="GO" id="GO:0007623">
    <property type="term" value="P:circadian rhythm"/>
    <property type="evidence" value="ECO:0007669"/>
    <property type="project" value="UniProtKB-ARBA"/>
</dbReference>
<evidence type="ECO:0000313" key="4">
    <source>
        <dbReference type="EMBL" id="CAD7432248.1"/>
    </source>
</evidence>
<keyword evidence="1" id="KW-0732">Signal</keyword>
<dbReference type="GO" id="GO:0005615">
    <property type="term" value="C:extracellular space"/>
    <property type="evidence" value="ECO:0007669"/>
    <property type="project" value="TreeGrafter"/>
</dbReference>
<name>A0A7R9EFJ3_9NEOP</name>
<evidence type="ECO:0000256" key="1">
    <source>
        <dbReference type="ARBA" id="ARBA00022729"/>
    </source>
</evidence>
<sequence length="235" mass="26230">MGEVLRLRRYLVNLSSKMVRTCIVMLVAVIFTGPAIDALKLPTYLRPCSRNDPNLNECILKVAREGAPSIIKGDRKYNIPVLNPLYIKELRVEDTSSTQTATLNIVLQDLYLHGLTEANIVAIKLDLKAKNLEIDLSLPTFFINFKYEINGKILVLPINGKGDGTLNLTNTNIQMHLDYDFVKKGDKTVYASVTGNKLDFSIGNLVVYLDNLFNGDKALGESLARTQCYVSYHAC</sequence>
<keyword evidence="2" id="KW-0090">Biological rhythms</keyword>
<dbReference type="EMBL" id="OB795438">
    <property type="protein sequence ID" value="CAD7432248.1"/>
    <property type="molecule type" value="Genomic_DNA"/>
</dbReference>
<proteinExistence type="inferred from homology"/>
<accession>A0A7R9EFJ3</accession>
<protein>
    <submittedName>
        <fullName evidence="4">Uncharacterized protein</fullName>
    </submittedName>
</protein>
<organism evidence="4">
    <name type="scientific">Timema monikensis</name>
    <dbReference type="NCBI Taxonomy" id="170555"/>
    <lineage>
        <taxon>Eukaryota</taxon>
        <taxon>Metazoa</taxon>
        <taxon>Ecdysozoa</taxon>
        <taxon>Arthropoda</taxon>
        <taxon>Hexapoda</taxon>
        <taxon>Insecta</taxon>
        <taxon>Pterygota</taxon>
        <taxon>Neoptera</taxon>
        <taxon>Polyneoptera</taxon>
        <taxon>Phasmatodea</taxon>
        <taxon>Timematodea</taxon>
        <taxon>Timematoidea</taxon>
        <taxon>Timematidae</taxon>
        <taxon>Timema</taxon>
    </lineage>
</organism>
<comment type="similarity">
    <text evidence="3">Belongs to the TO family.</text>
</comment>
<dbReference type="PANTHER" id="PTHR11008">
    <property type="entry name" value="PROTEIN TAKEOUT-LIKE PROTEIN"/>
    <property type="match status" value="1"/>
</dbReference>
<dbReference type="Pfam" id="PF06585">
    <property type="entry name" value="JHBP"/>
    <property type="match status" value="1"/>
</dbReference>
<reference evidence="4" key="1">
    <citation type="submission" date="2020-11" db="EMBL/GenBank/DDBJ databases">
        <authorList>
            <person name="Tran Van P."/>
        </authorList>
    </citation>
    <scope>NUCLEOTIDE SEQUENCE</scope>
</reference>
<dbReference type="Gene3D" id="3.15.10.30">
    <property type="entry name" value="Haemolymph juvenile hormone binding protein"/>
    <property type="match status" value="1"/>
</dbReference>
<gene>
    <name evidence="4" type="ORF">TMSB3V08_LOCUS8960</name>
</gene>
<dbReference type="InterPro" id="IPR010562">
    <property type="entry name" value="Haemolymph_juvenile_hormone-bd"/>
</dbReference>